<keyword evidence="2" id="KW-0472">Membrane</keyword>
<feature type="region of interest" description="Disordered" evidence="1">
    <location>
        <begin position="1"/>
        <end position="26"/>
    </location>
</feature>
<dbReference type="Proteomes" id="UP000094094">
    <property type="component" value="Chromosome"/>
</dbReference>
<keyword evidence="2" id="KW-0812">Transmembrane</keyword>
<evidence type="ECO:0000313" key="4">
    <source>
        <dbReference type="Proteomes" id="UP000094094"/>
    </source>
</evidence>
<sequence length="110" mass="11777">MRGEEGDAAGEFEELDELEEETPNRVGLTPRQARRIRIVLASVLMAAMAVVLVVRLASRTSVLVVGVYGAALVLCGVVIELSRHGRTRLGTWLLGIGLAAALASDWLLLP</sequence>
<keyword evidence="4" id="KW-1185">Reference proteome</keyword>
<evidence type="ECO:0008006" key="5">
    <source>
        <dbReference type="Google" id="ProtNLM"/>
    </source>
</evidence>
<evidence type="ECO:0000313" key="3">
    <source>
        <dbReference type="EMBL" id="AOP51530.1"/>
    </source>
</evidence>
<feature type="transmembrane region" description="Helical" evidence="2">
    <location>
        <begin position="63"/>
        <end position="82"/>
    </location>
</feature>
<accession>A0A1D7VXT1</accession>
<reference evidence="3 4" key="1">
    <citation type="submission" date="2016-09" db="EMBL/GenBank/DDBJ databases">
        <title>Complete genome sequencing of Streptomyces lydicus 103 and metabolic pathways analysis of antibiotic biosynthesis.</title>
        <authorList>
            <person name="Jia N."/>
            <person name="Ding M.-Z."/>
            <person name="Gao F."/>
            <person name="Yuan Y.-J."/>
        </authorList>
    </citation>
    <scope>NUCLEOTIDE SEQUENCE [LARGE SCALE GENOMIC DNA]</scope>
    <source>
        <strain evidence="3 4">103</strain>
    </source>
</reference>
<name>A0A1D7VXT1_9ACTN</name>
<dbReference type="AlphaFoldDB" id="A0A1D7VXT1"/>
<feature type="transmembrane region" description="Helical" evidence="2">
    <location>
        <begin position="38"/>
        <end position="57"/>
    </location>
</feature>
<keyword evidence="2" id="KW-1133">Transmembrane helix</keyword>
<dbReference type="EMBL" id="CP017157">
    <property type="protein sequence ID" value="AOP51530.1"/>
    <property type="molecule type" value="Genomic_DNA"/>
</dbReference>
<feature type="transmembrane region" description="Helical" evidence="2">
    <location>
        <begin position="89"/>
        <end position="109"/>
    </location>
</feature>
<gene>
    <name evidence="3" type="ORF">SL103_27475</name>
</gene>
<organism evidence="3 4">
    <name type="scientific">Streptomyces lydicus</name>
    <dbReference type="NCBI Taxonomy" id="47763"/>
    <lineage>
        <taxon>Bacteria</taxon>
        <taxon>Bacillati</taxon>
        <taxon>Actinomycetota</taxon>
        <taxon>Actinomycetes</taxon>
        <taxon>Kitasatosporales</taxon>
        <taxon>Streptomycetaceae</taxon>
        <taxon>Streptomyces</taxon>
    </lineage>
</organism>
<dbReference type="KEGG" id="slc:SL103_27475"/>
<protein>
    <recommendedName>
        <fullName evidence="5">DAD domain-containing protein</fullName>
    </recommendedName>
</protein>
<evidence type="ECO:0000256" key="1">
    <source>
        <dbReference type="SAM" id="MobiDB-lite"/>
    </source>
</evidence>
<evidence type="ECO:0000256" key="2">
    <source>
        <dbReference type="SAM" id="Phobius"/>
    </source>
</evidence>
<feature type="compositionally biased region" description="Acidic residues" evidence="1">
    <location>
        <begin position="1"/>
        <end position="21"/>
    </location>
</feature>
<proteinExistence type="predicted"/>